<gene>
    <name evidence="1" type="ORF">NUW58_g120</name>
</gene>
<proteinExistence type="predicted"/>
<evidence type="ECO:0000313" key="2">
    <source>
        <dbReference type="Proteomes" id="UP001143856"/>
    </source>
</evidence>
<organism evidence="1 2">
    <name type="scientific">Xylaria curta</name>
    <dbReference type="NCBI Taxonomy" id="42375"/>
    <lineage>
        <taxon>Eukaryota</taxon>
        <taxon>Fungi</taxon>
        <taxon>Dikarya</taxon>
        <taxon>Ascomycota</taxon>
        <taxon>Pezizomycotina</taxon>
        <taxon>Sordariomycetes</taxon>
        <taxon>Xylariomycetidae</taxon>
        <taxon>Xylariales</taxon>
        <taxon>Xylariaceae</taxon>
        <taxon>Xylaria</taxon>
    </lineage>
</organism>
<dbReference type="EMBL" id="JAPDGR010000008">
    <property type="protein sequence ID" value="KAJ2999065.1"/>
    <property type="molecule type" value="Genomic_DNA"/>
</dbReference>
<sequence length="133" mass="13835">MYAAKPAIITLLSAISFLATASPVDVSPAPRGALANVAVVNLYSGNTCGGAVESFTVTGGRVCHPVGSPKASIQVSENNVKKLYGMDGGATRWRTYALRRRDITEQFAKGPMDSTPVFVDVGDLTGNQCIAAS</sequence>
<evidence type="ECO:0000313" key="1">
    <source>
        <dbReference type="EMBL" id="KAJ2999065.1"/>
    </source>
</evidence>
<comment type="caution">
    <text evidence="1">The sequence shown here is derived from an EMBL/GenBank/DDBJ whole genome shotgun (WGS) entry which is preliminary data.</text>
</comment>
<protein>
    <submittedName>
        <fullName evidence="1">Uncharacterized protein</fullName>
    </submittedName>
</protein>
<reference evidence="1" key="1">
    <citation type="submission" date="2022-10" db="EMBL/GenBank/DDBJ databases">
        <title>Genome Sequence of Xylaria curta.</title>
        <authorList>
            <person name="Buettner E."/>
        </authorList>
    </citation>
    <scope>NUCLEOTIDE SEQUENCE</scope>
    <source>
        <strain evidence="1">Babe10</strain>
    </source>
</reference>
<name>A0ACC1PQD6_9PEZI</name>
<keyword evidence="2" id="KW-1185">Reference proteome</keyword>
<dbReference type="Proteomes" id="UP001143856">
    <property type="component" value="Unassembled WGS sequence"/>
</dbReference>
<accession>A0ACC1PQD6</accession>